<evidence type="ECO:0000256" key="1">
    <source>
        <dbReference type="ARBA" id="ARBA00022468"/>
    </source>
</evidence>
<dbReference type="Gene3D" id="1.10.472.80">
    <property type="entry name" value="Ypt/Rab-GAP domain of gyp1p, domain 3"/>
    <property type="match status" value="1"/>
</dbReference>
<evidence type="ECO:0000313" key="5">
    <source>
        <dbReference type="Proteomes" id="UP000694865"/>
    </source>
</evidence>
<evidence type="ECO:0000256" key="2">
    <source>
        <dbReference type="SAM" id="MobiDB-lite"/>
    </source>
</evidence>
<accession>A0ABM0GS50</accession>
<dbReference type="PANTHER" id="PTHR20913:SF7">
    <property type="entry name" value="RE60063P"/>
    <property type="match status" value="1"/>
</dbReference>
<dbReference type="InterPro" id="IPR000195">
    <property type="entry name" value="Rab-GAP-TBC_dom"/>
</dbReference>
<evidence type="ECO:0000256" key="3">
    <source>
        <dbReference type="SAM" id="Phobius"/>
    </source>
</evidence>
<proteinExistence type="predicted"/>
<feature type="transmembrane region" description="Helical" evidence="3">
    <location>
        <begin position="218"/>
        <end position="236"/>
    </location>
</feature>
<keyword evidence="1" id="KW-0343">GTPase activation</keyword>
<name>A0ABM0GS50_SACKO</name>
<evidence type="ECO:0000313" key="6">
    <source>
        <dbReference type="RefSeq" id="XP_002736159.2"/>
    </source>
</evidence>
<keyword evidence="3" id="KW-1133">Transmembrane helix</keyword>
<dbReference type="Proteomes" id="UP000694865">
    <property type="component" value="Unplaced"/>
</dbReference>
<keyword evidence="3" id="KW-0812">Transmembrane</keyword>
<organism evidence="5 6">
    <name type="scientific">Saccoglossus kowalevskii</name>
    <name type="common">Acorn worm</name>
    <dbReference type="NCBI Taxonomy" id="10224"/>
    <lineage>
        <taxon>Eukaryota</taxon>
        <taxon>Metazoa</taxon>
        <taxon>Hemichordata</taxon>
        <taxon>Enteropneusta</taxon>
        <taxon>Harrimaniidae</taxon>
        <taxon>Saccoglossus</taxon>
    </lineage>
</organism>
<feature type="transmembrane region" description="Helical" evidence="3">
    <location>
        <begin position="248"/>
        <end position="266"/>
    </location>
</feature>
<dbReference type="GeneID" id="100376066"/>
<keyword evidence="5" id="KW-1185">Reference proteome</keyword>
<feature type="compositionally biased region" description="Basic residues" evidence="2">
    <location>
        <begin position="1"/>
        <end position="15"/>
    </location>
</feature>
<protein>
    <submittedName>
        <fullName evidence="6">TBC1 domain family member 20-like</fullName>
    </submittedName>
</protein>
<dbReference type="RefSeq" id="XP_002736159.2">
    <property type="nucleotide sequence ID" value="XM_002736113.2"/>
</dbReference>
<reference evidence="6" key="1">
    <citation type="submission" date="2025-08" db="UniProtKB">
        <authorList>
            <consortium name="RefSeq"/>
        </authorList>
    </citation>
    <scope>IDENTIFICATION</scope>
    <source>
        <tissue evidence="6">Testes</tissue>
    </source>
</reference>
<keyword evidence="3" id="KW-0472">Membrane</keyword>
<dbReference type="SMART" id="SM00164">
    <property type="entry name" value="TBC"/>
    <property type="match status" value="1"/>
</dbReference>
<dbReference type="SUPFAM" id="SSF47923">
    <property type="entry name" value="Ypt/Rab-GAP domain of gyp1p"/>
    <property type="match status" value="2"/>
</dbReference>
<dbReference type="Gene3D" id="1.10.8.1310">
    <property type="match status" value="1"/>
</dbReference>
<dbReference type="PANTHER" id="PTHR20913">
    <property type="entry name" value="TBC1 DOMAIN FAMILY MEMBER 20/GTPASE"/>
    <property type="match status" value="1"/>
</dbReference>
<gene>
    <name evidence="6" type="primary">LOC100376066</name>
</gene>
<feature type="region of interest" description="Disordered" evidence="2">
    <location>
        <begin position="1"/>
        <end position="32"/>
    </location>
</feature>
<sequence>MNSTRKSRTLTKKKPSDHLSPATRGASPCKIDGDSGRKIKLAAIHKALLSDPVDVATLRKLAISHGGLLNDELRRKAWPKLLNVNVFEIPPKPDADVTSHRDYHQVVLDVNRSLRRFPPGMRNDQREVLQEQLINVIVRVLLRNKQLHYYQGYHDICVTFLLVVGQDLAFALIEKLSTHHLRDFMDRTMDSTKHILNYLLPIIGKANPELREFMDRSTVGTVFALAWLITWYGHVLSDFRSVVRLYDFFLACHPLMPVYLAAAIVLHRETEVLSGECEMTYVHSLLSKIPQDLPFENLISRAGDLFVQYPPTALAKEARLQYKQSSTLSKHDEFEQTSLRQRPDTILRQRKKGKLTTSQLKDINKKEHSPVVKVAIWAITASVGAALFAVLNTAAEWM</sequence>
<dbReference type="InterPro" id="IPR035969">
    <property type="entry name" value="Rab-GAP_TBC_sf"/>
</dbReference>
<feature type="transmembrane region" description="Helical" evidence="3">
    <location>
        <begin position="374"/>
        <end position="395"/>
    </location>
</feature>
<dbReference type="InterPro" id="IPR045913">
    <property type="entry name" value="TBC20/Gyp8-like"/>
</dbReference>
<evidence type="ECO:0000259" key="4">
    <source>
        <dbReference type="PROSITE" id="PS50086"/>
    </source>
</evidence>
<feature type="domain" description="Rab-GAP TBC" evidence="4">
    <location>
        <begin position="68"/>
        <end position="253"/>
    </location>
</feature>
<dbReference type="PROSITE" id="PS50086">
    <property type="entry name" value="TBC_RABGAP"/>
    <property type="match status" value="1"/>
</dbReference>
<dbReference type="Pfam" id="PF00566">
    <property type="entry name" value="RabGAP-TBC"/>
    <property type="match status" value="1"/>
</dbReference>